<protein>
    <recommendedName>
        <fullName evidence="2">Type-4 uracil-DNA glycosylase</fullName>
    </recommendedName>
</protein>
<dbReference type="PANTHER" id="PTHR33693:SF9">
    <property type="entry name" value="TYPE-4 URACIL-DNA GLYCOSYLASE"/>
    <property type="match status" value="1"/>
</dbReference>
<evidence type="ECO:0000256" key="4">
    <source>
        <dbReference type="ARBA" id="ARBA00022723"/>
    </source>
</evidence>
<keyword evidence="7" id="KW-0408">Iron</keyword>
<organism evidence="11 12">
    <name type="scientific">Pseudonocardia zijingensis</name>
    <dbReference type="NCBI Taxonomy" id="153376"/>
    <lineage>
        <taxon>Bacteria</taxon>
        <taxon>Bacillati</taxon>
        <taxon>Actinomycetota</taxon>
        <taxon>Actinomycetes</taxon>
        <taxon>Pseudonocardiales</taxon>
        <taxon>Pseudonocardiaceae</taxon>
        <taxon>Pseudonocardia</taxon>
    </lineage>
</organism>
<dbReference type="Gene3D" id="3.40.470.10">
    <property type="entry name" value="Uracil-DNA glycosylase-like domain"/>
    <property type="match status" value="1"/>
</dbReference>
<dbReference type="InterPro" id="IPR005273">
    <property type="entry name" value="Ura-DNA_glyco_family4"/>
</dbReference>
<keyword evidence="8" id="KW-0411">Iron-sulfur</keyword>
<dbReference type="SUPFAM" id="SSF52141">
    <property type="entry name" value="Uracil-DNA glycosylase-like"/>
    <property type="match status" value="1"/>
</dbReference>
<dbReference type="InterPro" id="IPR005122">
    <property type="entry name" value="Uracil-DNA_glycosylase-like"/>
</dbReference>
<dbReference type="CDD" id="cd10030">
    <property type="entry name" value="UDG-F4_TTUDGA_SPO1dp_like"/>
    <property type="match status" value="1"/>
</dbReference>
<dbReference type="Pfam" id="PF03167">
    <property type="entry name" value="UDG"/>
    <property type="match status" value="1"/>
</dbReference>
<keyword evidence="12" id="KW-1185">Reference proteome</keyword>
<evidence type="ECO:0000256" key="5">
    <source>
        <dbReference type="ARBA" id="ARBA00022763"/>
    </source>
</evidence>
<keyword evidence="3" id="KW-0004">4Fe-4S</keyword>
<keyword evidence="9" id="KW-0234">DNA repair</keyword>
<evidence type="ECO:0000256" key="1">
    <source>
        <dbReference type="ARBA" id="ARBA00006521"/>
    </source>
</evidence>
<dbReference type="NCBIfam" id="TIGR03914">
    <property type="entry name" value="UDG_fam_dom"/>
    <property type="match status" value="1"/>
</dbReference>
<comment type="caution">
    <text evidence="11">The sequence shown here is derived from an EMBL/GenBank/DDBJ whole genome shotgun (WGS) entry which is preliminary data.</text>
</comment>
<evidence type="ECO:0000313" key="11">
    <source>
        <dbReference type="EMBL" id="GAA0924393.1"/>
    </source>
</evidence>
<name>A0ABN1P8Z3_9PSEU</name>
<reference evidence="11 12" key="1">
    <citation type="journal article" date="2019" name="Int. J. Syst. Evol. Microbiol.">
        <title>The Global Catalogue of Microorganisms (GCM) 10K type strain sequencing project: providing services to taxonomists for standard genome sequencing and annotation.</title>
        <authorList>
            <consortium name="The Broad Institute Genomics Platform"/>
            <consortium name="The Broad Institute Genome Sequencing Center for Infectious Disease"/>
            <person name="Wu L."/>
            <person name="Ma J."/>
        </authorList>
    </citation>
    <scope>NUCLEOTIDE SEQUENCE [LARGE SCALE GENOMIC DNA]</scope>
    <source>
        <strain evidence="11 12">JCM 11117</strain>
    </source>
</reference>
<evidence type="ECO:0000256" key="2">
    <source>
        <dbReference type="ARBA" id="ARBA00019403"/>
    </source>
</evidence>
<dbReference type="InterPro" id="IPR036895">
    <property type="entry name" value="Uracil-DNA_glycosylase-like_sf"/>
</dbReference>
<accession>A0ABN1P8Z3</accession>
<proteinExistence type="inferred from homology"/>
<evidence type="ECO:0000256" key="9">
    <source>
        <dbReference type="ARBA" id="ARBA00023204"/>
    </source>
</evidence>
<dbReference type="SMART" id="SM00987">
    <property type="entry name" value="UreE_C"/>
    <property type="match status" value="1"/>
</dbReference>
<evidence type="ECO:0000256" key="7">
    <source>
        <dbReference type="ARBA" id="ARBA00023004"/>
    </source>
</evidence>
<feature type="domain" description="Uracil-DNA glycosylase-like" evidence="10">
    <location>
        <begin position="45"/>
        <end position="203"/>
    </location>
</feature>
<dbReference type="NCBIfam" id="TIGR00758">
    <property type="entry name" value="UDG_fam4"/>
    <property type="match status" value="1"/>
</dbReference>
<dbReference type="EMBL" id="BAAAHP010000023">
    <property type="protein sequence ID" value="GAA0924393.1"/>
    <property type="molecule type" value="Genomic_DNA"/>
</dbReference>
<dbReference type="PANTHER" id="PTHR33693">
    <property type="entry name" value="TYPE-5 URACIL-DNA GLYCOSYLASE"/>
    <property type="match status" value="1"/>
</dbReference>
<dbReference type="InterPro" id="IPR051536">
    <property type="entry name" value="UDG_Type-4/5"/>
</dbReference>
<evidence type="ECO:0000313" key="12">
    <source>
        <dbReference type="Proteomes" id="UP001499967"/>
    </source>
</evidence>
<evidence type="ECO:0000256" key="8">
    <source>
        <dbReference type="ARBA" id="ARBA00023014"/>
    </source>
</evidence>
<dbReference type="Proteomes" id="UP001499967">
    <property type="component" value="Unassembled WGS sequence"/>
</dbReference>
<evidence type="ECO:0000256" key="6">
    <source>
        <dbReference type="ARBA" id="ARBA00022801"/>
    </source>
</evidence>
<evidence type="ECO:0000259" key="10">
    <source>
        <dbReference type="SMART" id="SM00986"/>
    </source>
</evidence>
<comment type="similarity">
    <text evidence="1">Belongs to the uracil-DNA glycosylase (UDG) superfamily. Type 4 (UDGa) family.</text>
</comment>
<keyword evidence="4" id="KW-0479">Metal-binding</keyword>
<keyword evidence="6" id="KW-0378">Hydrolase</keyword>
<sequence>MRDRGVSRGVPGTSRGMGRDLEDLRAAAAGCTDCELHADATQTVFGEGPQSAWLMMVGEQPGDREDRAGEPFVGPAGRVLDEALTRAGIDRDEVYLTNVVKHFRFERQGNRRIHKTPGVTHIRACRQWFDGELAAVRPRVVVTLGATAAKALLGPTFRITGERGTEREWEGHRLVPTIHPSAILRGSPEDRADAMDAFVADLAVAARLR</sequence>
<evidence type="ECO:0000256" key="3">
    <source>
        <dbReference type="ARBA" id="ARBA00022485"/>
    </source>
</evidence>
<dbReference type="SMART" id="SM00986">
    <property type="entry name" value="UDG"/>
    <property type="match status" value="1"/>
</dbReference>
<gene>
    <name evidence="11" type="ORF">GCM10009559_08840</name>
</gene>
<keyword evidence="5" id="KW-0227">DNA damage</keyword>